<dbReference type="EMBL" id="CP019606">
    <property type="protein sequence ID" value="AQP49086.1"/>
    <property type="molecule type" value="Genomic_DNA"/>
</dbReference>
<evidence type="ECO:0000313" key="3">
    <source>
        <dbReference type="Proteomes" id="UP000188145"/>
    </source>
</evidence>
<accession>A0A1Q2CSJ8</accession>
<feature type="transmembrane region" description="Helical" evidence="1">
    <location>
        <begin position="24"/>
        <end position="42"/>
    </location>
</feature>
<dbReference type="RefSeq" id="WP_077687445.1">
    <property type="nucleotide sequence ID" value="NZ_CP019606.1"/>
</dbReference>
<dbReference type="KEGG" id="tes:BW730_17920"/>
<dbReference type="OrthoDB" id="9988474at2"/>
<dbReference type="AlphaFoldDB" id="A0A1Q2CSJ8"/>
<sequence length="261" mass="28130">MTDPTASPQVSEYLRALKPATRSVVSMLFVVALLVGIGSYIGKPGIDGLRTLPEHTVTVKDEYLDQVLTGGRRTKRWVDARFVHVVKPDGSIGSVRSDTLRIGETATVWEYPETGKLVEEKPGISWPLLLFGSFFLLIALATASGLVRSLRAPGIARHRLREAVTGPDATMIPAEPGTSRVRVAIASPDFPADSVWEVRPVVVGTRPIPFPDGVTAPLSAWSYRRWGWGSHALMRASDGTFFVGQLSSPDADGTAEPKGDG</sequence>
<keyword evidence="1" id="KW-0812">Transmembrane</keyword>
<feature type="transmembrane region" description="Helical" evidence="1">
    <location>
        <begin position="124"/>
        <end position="147"/>
    </location>
</feature>
<reference evidence="3" key="1">
    <citation type="submission" date="2017-02" db="EMBL/GenBank/DDBJ databases">
        <title>Tessaracoccus aquaemaris sp. nov., isolated from the intestine of a Korean rockfish, Sebastes schlegelii, in a marine aquaculture pond.</title>
        <authorList>
            <person name="Tak E.J."/>
            <person name="Bae J.-W."/>
        </authorList>
    </citation>
    <scope>NUCLEOTIDE SEQUENCE [LARGE SCALE GENOMIC DNA]</scope>
    <source>
        <strain evidence="3">NSG39</strain>
    </source>
</reference>
<evidence type="ECO:0000313" key="2">
    <source>
        <dbReference type="EMBL" id="AQP49086.1"/>
    </source>
</evidence>
<keyword evidence="1" id="KW-1133">Transmembrane helix</keyword>
<protein>
    <submittedName>
        <fullName evidence="2">Uncharacterized protein</fullName>
    </submittedName>
</protein>
<evidence type="ECO:0000256" key="1">
    <source>
        <dbReference type="SAM" id="Phobius"/>
    </source>
</evidence>
<keyword evidence="1" id="KW-0472">Membrane</keyword>
<dbReference type="STRING" id="1332264.BW730_17920"/>
<gene>
    <name evidence="2" type="ORF">BW730_17920</name>
</gene>
<name>A0A1Q2CSJ8_9ACTN</name>
<organism evidence="2 3">
    <name type="scientific">Tessaracoccus aquimaris</name>
    <dbReference type="NCBI Taxonomy" id="1332264"/>
    <lineage>
        <taxon>Bacteria</taxon>
        <taxon>Bacillati</taxon>
        <taxon>Actinomycetota</taxon>
        <taxon>Actinomycetes</taxon>
        <taxon>Propionibacteriales</taxon>
        <taxon>Propionibacteriaceae</taxon>
        <taxon>Tessaracoccus</taxon>
    </lineage>
</organism>
<dbReference type="Proteomes" id="UP000188145">
    <property type="component" value="Chromosome"/>
</dbReference>
<keyword evidence="3" id="KW-1185">Reference proteome</keyword>
<proteinExistence type="predicted"/>